<accession>W9S8S9</accession>
<feature type="compositionally biased region" description="Basic and acidic residues" evidence="1">
    <location>
        <begin position="36"/>
        <end position="52"/>
    </location>
</feature>
<protein>
    <submittedName>
        <fullName evidence="2">Uncharacterized protein</fullName>
    </submittedName>
</protein>
<reference evidence="3" key="1">
    <citation type="submission" date="2013-01" db="EMBL/GenBank/DDBJ databases">
        <title>Draft Genome Sequence of a Mulberry Tree, Morus notabilis C.K. Schneid.</title>
        <authorList>
            <person name="He N."/>
            <person name="Zhao S."/>
        </authorList>
    </citation>
    <scope>NUCLEOTIDE SEQUENCE</scope>
</reference>
<dbReference type="Proteomes" id="UP000030645">
    <property type="component" value="Unassembled WGS sequence"/>
</dbReference>
<dbReference type="AlphaFoldDB" id="W9S8S9"/>
<evidence type="ECO:0000313" key="2">
    <source>
        <dbReference type="EMBL" id="EXB94461.1"/>
    </source>
</evidence>
<evidence type="ECO:0000256" key="1">
    <source>
        <dbReference type="SAM" id="MobiDB-lite"/>
    </source>
</evidence>
<name>W9S8S9_9ROSA</name>
<keyword evidence="3" id="KW-1185">Reference proteome</keyword>
<dbReference type="EMBL" id="KE345160">
    <property type="protein sequence ID" value="EXB94461.1"/>
    <property type="molecule type" value="Genomic_DNA"/>
</dbReference>
<sequence>MRSWAKPLAHEGETNPEASEETNGRDREGAVVPTRDLTEEGNKGNEGATHETRKCVRPRWLREFVMAEQ</sequence>
<organism evidence="2 3">
    <name type="scientific">Morus notabilis</name>
    <dbReference type="NCBI Taxonomy" id="981085"/>
    <lineage>
        <taxon>Eukaryota</taxon>
        <taxon>Viridiplantae</taxon>
        <taxon>Streptophyta</taxon>
        <taxon>Embryophyta</taxon>
        <taxon>Tracheophyta</taxon>
        <taxon>Spermatophyta</taxon>
        <taxon>Magnoliopsida</taxon>
        <taxon>eudicotyledons</taxon>
        <taxon>Gunneridae</taxon>
        <taxon>Pentapetalae</taxon>
        <taxon>rosids</taxon>
        <taxon>fabids</taxon>
        <taxon>Rosales</taxon>
        <taxon>Moraceae</taxon>
        <taxon>Moreae</taxon>
        <taxon>Morus</taxon>
    </lineage>
</organism>
<evidence type="ECO:0000313" key="3">
    <source>
        <dbReference type="Proteomes" id="UP000030645"/>
    </source>
</evidence>
<feature type="region of interest" description="Disordered" evidence="1">
    <location>
        <begin position="1"/>
        <end position="52"/>
    </location>
</feature>
<proteinExistence type="predicted"/>
<gene>
    <name evidence="2" type="ORF">L484_018962</name>
</gene>